<dbReference type="Pfam" id="PF07045">
    <property type="entry name" value="DUF1330"/>
    <property type="match status" value="1"/>
</dbReference>
<gene>
    <name evidence="2" type="ORF">PUT78_04315</name>
</gene>
<dbReference type="Gene3D" id="3.30.70.100">
    <property type="match status" value="1"/>
</dbReference>
<name>A0ABT5T5I5_9RHOB</name>
<evidence type="ECO:0000313" key="2">
    <source>
        <dbReference type="EMBL" id="MDD7970314.1"/>
    </source>
</evidence>
<organism evidence="2 3">
    <name type="scientific">Roseinatronobacter alkalisoli</name>
    <dbReference type="NCBI Taxonomy" id="3028235"/>
    <lineage>
        <taxon>Bacteria</taxon>
        <taxon>Pseudomonadati</taxon>
        <taxon>Pseudomonadota</taxon>
        <taxon>Alphaproteobacteria</taxon>
        <taxon>Rhodobacterales</taxon>
        <taxon>Paracoccaceae</taxon>
        <taxon>Roseinatronobacter</taxon>
    </lineage>
</organism>
<comment type="caution">
    <text evidence="2">The sequence shown here is derived from an EMBL/GenBank/DDBJ whole genome shotgun (WGS) entry which is preliminary data.</text>
</comment>
<accession>A0ABT5T5I5</accession>
<keyword evidence="3" id="KW-1185">Reference proteome</keyword>
<dbReference type="SUPFAM" id="SSF54909">
    <property type="entry name" value="Dimeric alpha+beta barrel"/>
    <property type="match status" value="1"/>
</dbReference>
<dbReference type="InterPro" id="IPR010753">
    <property type="entry name" value="DUF1330"/>
</dbReference>
<dbReference type="InterPro" id="IPR011008">
    <property type="entry name" value="Dimeric_a/b-barrel"/>
</dbReference>
<protein>
    <submittedName>
        <fullName evidence="2">DUF1330 domain-containing protein</fullName>
    </submittedName>
</protein>
<dbReference type="EMBL" id="JAQZSM010000003">
    <property type="protein sequence ID" value="MDD7970314.1"/>
    <property type="molecule type" value="Genomic_DNA"/>
</dbReference>
<dbReference type="PANTHER" id="PTHR41521:SF4">
    <property type="entry name" value="BLR0684 PROTEIN"/>
    <property type="match status" value="1"/>
</dbReference>
<dbReference type="PANTHER" id="PTHR41521">
    <property type="match status" value="1"/>
</dbReference>
<evidence type="ECO:0000259" key="1">
    <source>
        <dbReference type="Pfam" id="PF07045"/>
    </source>
</evidence>
<feature type="domain" description="DUF1330" evidence="1">
    <location>
        <begin position="3"/>
        <end position="95"/>
    </location>
</feature>
<evidence type="ECO:0000313" key="3">
    <source>
        <dbReference type="Proteomes" id="UP001431784"/>
    </source>
</evidence>
<sequence>MPKAYWVAHVDVKDIDAYAAYIRANAAVFDEFGAKFIIRGGRQYQMEGTTRARTVVIEFKNMAMARACYESAGYQAAKALRAPCSFADLVIVEGYDD</sequence>
<dbReference type="Proteomes" id="UP001431784">
    <property type="component" value="Unassembled WGS sequence"/>
</dbReference>
<proteinExistence type="predicted"/>
<dbReference type="RefSeq" id="WP_274350932.1">
    <property type="nucleotide sequence ID" value="NZ_JAQZSM010000003.1"/>
</dbReference>
<reference evidence="2" key="1">
    <citation type="submission" date="2023-02" db="EMBL/GenBank/DDBJ databases">
        <title>Description of Roseinatronobacter alkalisoli sp. nov., an alkaliphilic bacerium isolated from soda soil.</title>
        <authorList>
            <person name="Wei W."/>
        </authorList>
    </citation>
    <scope>NUCLEOTIDE SEQUENCE</scope>
    <source>
        <strain evidence="2">HJB301</strain>
    </source>
</reference>